<dbReference type="EMBL" id="BQKY01000011">
    <property type="protein sequence ID" value="GJN92374.1"/>
    <property type="molecule type" value="Genomic_DNA"/>
</dbReference>
<evidence type="ECO:0000256" key="1">
    <source>
        <dbReference type="SAM" id="MobiDB-lite"/>
    </source>
</evidence>
<name>A0AAV5GT09_9BASI</name>
<protein>
    <recommendedName>
        <fullName evidence="4">F-box domain-containing protein</fullName>
    </recommendedName>
</protein>
<evidence type="ECO:0000313" key="2">
    <source>
        <dbReference type="EMBL" id="GJN92374.1"/>
    </source>
</evidence>
<reference evidence="2 3" key="1">
    <citation type="submission" date="2021-12" db="EMBL/GenBank/DDBJ databases">
        <title>High titer production of polyol ester of fatty acids by Rhodotorula paludigena BS15 towards product separation-free biomass refinery.</title>
        <authorList>
            <person name="Mano J."/>
            <person name="Ono H."/>
            <person name="Tanaka T."/>
            <person name="Naito K."/>
            <person name="Sushida H."/>
            <person name="Ike M."/>
            <person name="Tokuyasu K."/>
            <person name="Kitaoka M."/>
        </authorList>
    </citation>
    <scope>NUCLEOTIDE SEQUENCE [LARGE SCALE GENOMIC DNA]</scope>
    <source>
        <strain evidence="2 3">BS15</strain>
    </source>
</reference>
<dbReference type="Proteomes" id="UP001342314">
    <property type="component" value="Unassembled WGS sequence"/>
</dbReference>
<evidence type="ECO:0000313" key="3">
    <source>
        <dbReference type="Proteomes" id="UP001342314"/>
    </source>
</evidence>
<keyword evidence="3" id="KW-1185">Reference proteome</keyword>
<organism evidence="2 3">
    <name type="scientific">Rhodotorula paludigena</name>
    <dbReference type="NCBI Taxonomy" id="86838"/>
    <lineage>
        <taxon>Eukaryota</taxon>
        <taxon>Fungi</taxon>
        <taxon>Dikarya</taxon>
        <taxon>Basidiomycota</taxon>
        <taxon>Pucciniomycotina</taxon>
        <taxon>Microbotryomycetes</taxon>
        <taxon>Sporidiobolales</taxon>
        <taxon>Sporidiobolaceae</taxon>
        <taxon>Rhodotorula</taxon>
    </lineage>
</organism>
<feature type="region of interest" description="Disordered" evidence="1">
    <location>
        <begin position="432"/>
        <end position="456"/>
    </location>
</feature>
<proteinExistence type="predicted"/>
<accession>A0AAV5GT09</accession>
<comment type="caution">
    <text evidence="2">The sequence shown here is derived from an EMBL/GenBank/DDBJ whole genome shotgun (WGS) entry which is preliminary data.</text>
</comment>
<evidence type="ECO:0008006" key="4">
    <source>
        <dbReference type="Google" id="ProtNLM"/>
    </source>
</evidence>
<feature type="region of interest" description="Disordered" evidence="1">
    <location>
        <begin position="373"/>
        <end position="408"/>
    </location>
</feature>
<dbReference type="AlphaFoldDB" id="A0AAV5GT09"/>
<sequence length="519" mass="59620">MGERDCKDVKGSPRGKAGAKDGKAPSPGDCAQEPYILRLPDELLTHIARFYNPAIPFELGHFTLPSRYLQEGRHELRALSVLNKRFLRLLRPILYRTLVFVDDKRRTKTVSFYQSPEVHDFVRELYWQPSYLYNDMSPVFLPCAKNLTYLVLAFLPQDVPDEFVADDYAGLTTLTKSFTNALRQLKNLEALEIPFWESREDKSFNFGKDILPALNHVSIGDWQQWDAFKNVDNVDTVKWLVHPDIDLEEGILKGFLECLGRHAKVLQFAAHSGWGRTDLPETLPSVLREVSWYKDIEKHPLESLTLHGFNPITSHKKEWAQTLPSFLSALQTSNLSHVAFIDVPSLRNPRRHGLDWSSHEPLKSVRTVQLSLATDEDAKAAGGTGEDNDDGDERKDSDHPEMSERIKPDDLRELLTCFPNIVNLSLSNFHRCKPPREHESDNQGDMGASKQEDEVDRFAEDTFQPAARDFVRALGLYEDFDKLQQVVFRSVEAELAVRFRRFADEEGEDGWHEELRRLY</sequence>
<feature type="region of interest" description="Disordered" evidence="1">
    <location>
        <begin position="1"/>
        <end position="27"/>
    </location>
</feature>
<feature type="compositionally biased region" description="Basic and acidic residues" evidence="1">
    <location>
        <begin position="1"/>
        <end position="11"/>
    </location>
</feature>
<gene>
    <name evidence="2" type="ORF">Rhopal_005404-T1</name>
</gene>
<feature type="compositionally biased region" description="Basic and acidic residues" evidence="1">
    <location>
        <begin position="392"/>
        <end position="408"/>
    </location>
</feature>